<dbReference type="Gene3D" id="3.30.70.270">
    <property type="match status" value="1"/>
</dbReference>
<dbReference type="PANTHER" id="PTHR35046:SF26">
    <property type="entry name" value="RNA-DIRECTED DNA POLYMERASE"/>
    <property type="match status" value="1"/>
</dbReference>
<reference evidence="1" key="1">
    <citation type="submission" date="2023-12" db="EMBL/GenBank/DDBJ databases">
        <title>Genome assembly of Anisodus tanguticus.</title>
        <authorList>
            <person name="Wang Y.-J."/>
        </authorList>
    </citation>
    <scope>NUCLEOTIDE SEQUENCE</scope>
    <source>
        <strain evidence="1">KB-2021</strain>
        <tissue evidence="1">Leaf</tissue>
    </source>
</reference>
<organism evidence="1 2">
    <name type="scientific">Anisodus tanguticus</name>
    <dbReference type="NCBI Taxonomy" id="243964"/>
    <lineage>
        <taxon>Eukaryota</taxon>
        <taxon>Viridiplantae</taxon>
        <taxon>Streptophyta</taxon>
        <taxon>Embryophyta</taxon>
        <taxon>Tracheophyta</taxon>
        <taxon>Spermatophyta</taxon>
        <taxon>Magnoliopsida</taxon>
        <taxon>eudicotyledons</taxon>
        <taxon>Gunneridae</taxon>
        <taxon>Pentapetalae</taxon>
        <taxon>asterids</taxon>
        <taxon>lamiids</taxon>
        <taxon>Solanales</taxon>
        <taxon>Solanaceae</taxon>
        <taxon>Solanoideae</taxon>
        <taxon>Hyoscyameae</taxon>
        <taxon>Anisodus</taxon>
    </lineage>
</organism>
<dbReference type="PANTHER" id="PTHR35046">
    <property type="entry name" value="ZINC KNUCKLE (CCHC-TYPE) FAMILY PROTEIN"/>
    <property type="match status" value="1"/>
</dbReference>
<dbReference type="InterPro" id="IPR043128">
    <property type="entry name" value="Rev_trsase/Diguanyl_cyclase"/>
</dbReference>
<gene>
    <name evidence="1" type="ORF">RND71_036909</name>
</gene>
<dbReference type="InterPro" id="IPR043502">
    <property type="entry name" value="DNA/RNA_pol_sf"/>
</dbReference>
<protein>
    <submittedName>
        <fullName evidence="1">Uncharacterized protein</fullName>
    </submittedName>
</protein>
<dbReference type="AlphaFoldDB" id="A0AAE1R221"/>
<evidence type="ECO:0000313" key="1">
    <source>
        <dbReference type="EMBL" id="KAK4343815.1"/>
    </source>
</evidence>
<dbReference type="Gene3D" id="3.10.10.10">
    <property type="entry name" value="HIV Type 1 Reverse Transcriptase, subunit A, domain 1"/>
    <property type="match status" value="1"/>
</dbReference>
<accession>A0AAE1R221</accession>
<name>A0AAE1R221_9SOLA</name>
<dbReference type="EMBL" id="JAVYJV010000020">
    <property type="protein sequence ID" value="KAK4343815.1"/>
    <property type="molecule type" value="Genomic_DNA"/>
</dbReference>
<evidence type="ECO:0000313" key="2">
    <source>
        <dbReference type="Proteomes" id="UP001291623"/>
    </source>
</evidence>
<sequence length="303" mass="34501">MIVDGGSCANMSFIEMVDKLKLPTRNLPKPYALQWVNEDEGLKVMKQALVSFRVGKYEDEIWCDILPMDACHILLGQPWQFDMKLQHDGEKNVYSFQMDGKKIWLVPLSPSEVKKIKIQIAKNRKEKSYTILLDAREIEEELKKGNPIYALKWKDKKGLVGDAVEDADLKELLKKFEDVFSDDHAPGLQPIRGIEYAIDFISRISLPNSPAYRCNPEEAKELQGQVQELLDKGFVRESLSSCAVPALLVPKKDGTCRMCIDSRADNNIIVKYRIPMPRVDDLLDELSGAKLFSKIDLRSATIR</sequence>
<keyword evidence="2" id="KW-1185">Reference proteome</keyword>
<dbReference type="SUPFAM" id="SSF56672">
    <property type="entry name" value="DNA/RNA polymerases"/>
    <property type="match status" value="1"/>
</dbReference>
<proteinExistence type="predicted"/>
<dbReference type="Proteomes" id="UP001291623">
    <property type="component" value="Unassembled WGS sequence"/>
</dbReference>
<comment type="caution">
    <text evidence="1">The sequence shown here is derived from an EMBL/GenBank/DDBJ whole genome shotgun (WGS) entry which is preliminary data.</text>
</comment>
<dbReference type="CDD" id="cd00303">
    <property type="entry name" value="retropepsin_like"/>
    <property type="match status" value="1"/>
</dbReference>